<dbReference type="GO" id="GO:0003841">
    <property type="term" value="F:1-acylglycerol-3-phosphate O-acyltransferase activity"/>
    <property type="evidence" value="ECO:0007669"/>
    <property type="project" value="TreeGrafter"/>
</dbReference>
<evidence type="ECO:0000256" key="2">
    <source>
        <dbReference type="ARBA" id="ARBA00023315"/>
    </source>
</evidence>
<evidence type="ECO:0000256" key="1">
    <source>
        <dbReference type="ARBA" id="ARBA00022679"/>
    </source>
</evidence>
<dbReference type="CDD" id="cd07989">
    <property type="entry name" value="LPLAT_AGPAT-like"/>
    <property type="match status" value="1"/>
</dbReference>
<accession>A0A1Y2T022</accession>
<dbReference type="RefSeq" id="WP_086106143.1">
    <property type="nucleotide sequence ID" value="NZ_NEKC01000003.1"/>
</dbReference>
<sequence length="325" mass="36112">MVSRGKPSPGKSVPALSTVQVEKLARAHHLSNPLEYLPTGTPRANNEAEINAQNPAKTKKLLDMISWVAKTRMKALSWGLENVPETGVFITAATHVTQFDVFVPMTGLFHQGRRPRYMAKAELGTWPIIGDWFKAVGMQPVPRRSGKASDIIHESVRILVEDGRPLTIWPEGTVTRDPLKWPMSLKPGMAIIALEASRALGHQVPLYVSVTWGAASINHFFPWPRKNVVMAYDMALDYSDLLEGSENWEEYGAPPEAVDELTERVALRMEELMEEIRGEKRPEEGRWDFRTMSRTPRGVKAGVKAGATSTETTAVDTAQTSEKGE</sequence>
<keyword evidence="1 5" id="KW-0808">Transferase</keyword>
<dbReference type="SMART" id="SM00563">
    <property type="entry name" value="PlsC"/>
    <property type="match status" value="1"/>
</dbReference>
<dbReference type="PANTHER" id="PTHR10434:SF11">
    <property type="entry name" value="1-ACYL-SN-GLYCEROL-3-PHOSPHATE ACYLTRANSFERASE"/>
    <property type="match status" value="1"/>
</dbReference>
<dbReference type="GO" id="GO:0006654">
    <property type="term" value="P:phosphatidic acid biosynthetic process"/>
    <property type="evidence" value="ECO:0007669"/>
    <property type="project" value="TreeGrafter"/>
</dbReference>
<proteinExistence type="predicted"/>
<dbReference type="InterPro" id="IPR002123">
    <property type="entry name" value="Plipid/glycerol_acylTrfase"/>
</dbReference>
<keyword evidence="2 5" id="KW-0012">Acyltransferase</keyword>
<dbReference type="Proteomes" id="UP000243540">
    <property type="component" value="Unassembled WGS sequence"/>
</dbReference>
<dbReference type="EMBL" id="NEKC01000003">
    <property type="protein sequence ID" value="OTA29858.1"/>
    <property type="molecule type" value="Genomic_DNA"/>
</dbReference>
<evidence type="ECO:0000259" key="4">
    <source>
        <dbReference type="SMART" id="SM00563"/>
    </source>
</evidence>
<feature type="compositionally biased region" description="Polar residues" evidence="3">
    <location>
        <begin position="307"/>
        <end position="325"/>
    </location>
</feature>
<comment type="caution">
    <text evidence="5">The sequence shown here is derived from an EMBL/GenBank/DDBJ whole genome shotgun (WGS) entry which is preliminary data.</text>
</comment>
<name>A0A1Y2T022_9BIFI</name>
<dbReference type="STRING" id="1160091.B9T39_01900"/>
<dbReference type="AlphaFoldDB" id="A0A1Y2T022"/>
<reference evidence="5 6" key="1">
    <citation type="submission" date="2017-04" db="EMBL/GenBank/DDBJ databases">
        <title>Draft genome sequences of Alloscardovia macacae UMA81211 and UMA81212 isolated from the feces of a rhesus macaque (Macaca mulatta).</title>
        <authorList>
            <person name="Albert K."/>
            <person name="Sela D.A."/>
        </authorList>
    </citation>
    <scope>NUCLEOTIDE SEQUENCE [LARGE SCALE GENOMIC DNA]</scope>
    <source>
        <strain evidence="5 6">UMA81212</strain>
    </source>
</reference>
<protein>
    <submittedName>
        <fullName evidence="5">1-acyl-sn-glycerol-3-phosphate acyltransferase</fullName>
    </submittedName>
</protein>
<evidence type="ECO:0000313" key="6">
    <source>
        <dbReference type="Proteomes" id="UP000243540"/>
    </source>
</evidence>
<dbReference type="Pfam" id="PF01553">
    <property type="entry name" value="Acyltransferase"/>
    <property type="match status" value="1"/>
</dbReference>
<evidence type="ECO:0000313" key="5">
    <source>
        <dbReference type="EMBL" id="OTA29858.1"/>
    </source>
</evidence>
<evidence type="ECO:0000256" key="3">
    <source>
        <dbReference type="SAM" id="MobiDB-lite"/>
    </source>
</evidence>
<feature type="domain" description="Phospholipid/glycerol acyltransferase" evidence="4">
    <location>
        <begin position="89"/>
        <end position="214"/>
    </location>
</feature>
<dbReference type="SUPFAM" id="SSF69593">
    <property type="entry name" value="Glycerol-3-phosphate (1)-acyltransferase"/>
    <property type="match status" value="1"/>
</dbReference>
<dbReference type="PANTHER" id="PTHR10434">
    <property type="entry name" value="1-ACYL-SN-GLYCEROL-3-PHOSPHATE ACYLTRANSFERASE"/>
    <property type="match status" value="1"/>
</dbReference>
<gene>
    <name evidence="5" type="ORF">B9T39_01900</name>
</gene>
<feature type="region of interest" description="Disordered" evidence="3">
    <location>
        <begin position="298"/>
        <end position="325"/>
    </location>
</feature>
<organism evidence="5 6">
    <name type="scientific">Alloscardovia macacae</name>
    <dbReference type="NCBI Taxonomy" id="1160091"/>
    <lineage>
        <taxon>Bacteria</taxon>
        <taxon>Bacillati</taxon>
        <taxon>Actinomycetota</taxon>
        <taxon>Actinomycetes</taxon>
        <taxon>Bifidobacteriales</taxon>
        <taxon>Bifidobacteriaceae</taxon>
        <taxon>Alloscardovia</taxon>
    </lineage>
</organism>